<dbReference type="SUPFAM" id="SSF52047">
    <property type="entry name" value="RNI-like"/>
    <property type="match status" value="1"/>
</dbReference>
<dbReference type="Gene3D" id="1.20.1280.50">
    <property type="match status" value="1"/>
</dbReference>
<accession>A0AAN8VQT9</accession>
<evidence type="ECO:0000256" key="1">
    <source>
        <dbReference type="SAM" id="MobiDB-lite"/>
    </source>
</evidence>
<dbReference type="InterPro" id="IPR055411">
    <property type="entry name" value="LRR_FXL15/At3g58940/PEG3-like"/>
</dbReference>
<dbReference type="InterPro" id="IPR053781">
    <property type="entry name" value="F-box_AtFBL13-like"/>
</dbReference>
<gene>
    <name evidence="3" type="ORF">RJ641_003530</name>
</gene>
<dbReference type="Gene3D" id="3.80.10.10">
    <property type="entry name" value="Ribonuclease Inhibitor"/>
    <property type="match status" value="1"/>
</dbReference>
<dbReference type="InterPro" id="IPR001810">
    <property type="entry name" value="F-box_dom"/>
</dbReference>
<dbReference type="InterPro" id="IPR050232">
    <property type="entry name" value="FBL13/AtMIF1-like"/>
</dbReference>
<dbReference type="PANTHER" id="PTHR31900">
    <property type="entry name" value="F-BOX/RNI SUPERFAMILY PROTEIN-RELATED"/>
    <property type="match status" value="1"/>
</dbReference>
<feature type="domain" description="F-box" evidence="2">
    <location>
        <begin position="18"/>
        <end position="65"/>
    </location>
</feature>
<reference evidence="3 4" key="1">
    <citation type="submission" date="2023-12" db="EMBL/GenBank/DDBJ databases">
        <title>A high-quality genome assembly for Dillenia turbinata (Dilleniales).</title>
        <authorList>
            <person name="Chanderbali A."/>
        </authorList>
    </citation>
    <scope>NUCLEOTIDE SEQUENCE [LARGE SCALE GENOMIC DNA]</scope>
    <source>
        <strain evidence="3">LSX21</strain>
        <tissue evidence="3">Leaf</tissue>
    </source>
</reference>
<dbReference type="Pfam" id="PF00646">
    <property type="entry name" value="F-box"/>
    <property type="match status" value="1"/>
</dbReference>
<proteinExistence type="predicted"/>
<protein>
    <submittedName>
        <fullName evidence="3">FBD domain</fullName>
    </submittedName>
</protein>
<dbReference type="SUPFAM" id="SSF81383">
    <property type="entry name" value="F-box domain"/>
    <property type="match status" value="1"/>
</dbReference>
<comment type="caution">
    <text evidence="3">The sequence shown here is derived from an EMBL/GenBank/DDBJ whole genome shotgun (WGS) entry which is preliminary data.</text>
</comment>
<dbReference type="Pfam" id="PF08387">
    <property type="entry name" value="FBD"/>
    <property type="match status" value="1"/>
</dbReference>
<dbReference type="Pfam" id="PF24758">
    <property type="entry name" value="LRR_At5g56370"/>
    <property type="match status" value="1"/>
</dbReference>
<dbReference type="InterPro" id="IPR032675">
    <property type="entry name" value="LRR_dom_sf"/>
</dbReference>
<dbReference type="Proteomes" id="UP001370490">
    <property type="component" value="Unassembled WGS sequence"/>
</dbReference>
<sequence length="434" mass="48865">MANSKPTSQGNPKDEEEEDRISKLPDAILTQILSHLPTKLSVSTSILSSRWRYVWTSVPDLFFEFGEAVRRDPRFINFVDRVFALHNPNERIQSLGIYWYTKNDFCEDLLKWVGVAISLHLHDLNLWLHGNVNANLPSVLFTCKTLVELKLNGDVALNAVPSHVFLPCLKIIHLSGIDFGSCESASNLFCGCPLLEDLQIQVIRNFPGRIAIRAPLLKCLSVAYVTKTETELKIEAPSLESICLANGSPLVPIWVGGVPSLVDANVKVGLRTLESLHRFVQLLQNINNAKSLCLRGAVLFCLRFMGGDNLFSFGNLTGLKVREIYFGGWCMLLKLLQCFPRLEVLVIEEIYYSDGRNHNPPWTEPQIVPDCIQKHLTTFTFKAFDRSQSNDEEKLLNFVLRNAKLLKKAMVPRQYLSILSSSPMASEGCQLSFV</sequence>
<organism evidence="3 4">
    <name type="scientific">Dillenia turbinata</name>
    <dbReference type="NCBI Taxonomy" id="194707"/>
    <lineage>
        <taxon>Eukaryota</taxon>
        <taxon>Viridiplantae</taxon>
        <taxon>Streptophyta</taxon>
        <taxon>Embryophyta</taxon>
        <taxon>Tracheophyta</taxon>
        <taxon>Spermatophyta</taxon>
        <taxon>Magnoliopsida</taxon>
        <taxon>eudicotyledons</taxon>
        <taxon>Gunneridae</taxon>
        <taxon>Pentapetalae</taxon>
        <taxon>Dilleniales</taxon>
        <taxon>Dilleniaceae</taxon>
        <taxon>Dillenia</taxon>
    </lineage>
</organism>
<dbReference type="AlphaFoldDB" id="A0AAN8VQT9"/>
<dbReference type="SMART" id="SM00256">
    <property type="entry name" value="FBOX"/>
    <property type="match status" value="1"/>
</dbReference>
<dbReference type="SMART" id="SM00579">
    <property type="entry name" value="FBD"/>
    <property type="match status" value="1"/>
</dbReference>
<dbReference type="InterPro" id="IPR006566">
    <property type="entry name" value="FBD"/>
</dbReference>
<keyword evidence="4" id="KW-1185">Reference proteome</keyword>
<evidence type="ECO:0000259" key="2">
    <source>
        <dbReference type="PROSITE" id="PS50181"/>
    </source>
</evidence>
<evidence type="ECO:0000313" key="3">
    <source>
        <dbReference type="EMBL" id="KAK6931737.1"/>
    </source>
</evidence>
<feature type="compositionally biased region" description="Polar residues" evidence="1">
    <location>
        <begin position="1"/>
        <end position="11"/>
    </location>
</feature>
<dbReference type="PANTHER" id="PTHR31900:SF34">
    <property type="entry name" value="EMB|CAB62440.1-RELATED"/>
    <property type="match status" value="1"/>
</dbReference>
<dbReference type="CDD" id="cd22160">
    <property type="entry name" value="F-box_AtFBL13-like"/>
    <property type="match status" value="1"/>
</dbReference>
<feature type="region of interest" description="Disordered" evidence="1">
    <location>
        <begin position="1"/>
        <end position="20"/>
    </location>
</feature>
<evidence type="ECO:0000313" key="4">
    <source>
        <dbReference type="Proteomes" id="UP001370490"/>
    </source>
</evidence>
<dbReference type="PROSITE" id="PS50181">
    <property type="entry name" value="FBOX"/>
    <property type="match status" value="1"/>
</dbReference>
<dbReference type="InterPro" id="IPR036047">
    <property type="entry name" value="F-box-like_dom_sf"/>
</dbReference>
<dbReference type="EMBL" id="JBAMMX010000011">
    <property type="protein sequence ID" value="KAK6931737.1"/>
    <property type="molecule type" value="Genomic_DNA"/>
</dbReference>
<name>A0AAN8VQT9_9MAGN</name>